<evidence type="ECO:0000256" key="2">
    <source>
        <dbReference type="ARBA" id="ARBA00004236"/>
    </source>
</evidence>
<keyword evidence="15" id="KW-1185">Reference proteome</keyword>
<dbReference type="EC" id="2.7.13.3" evidence="3"/>
<dbReference type="InterPro" id="IPR036097">
    <property type="entry name" value="HisK_dim/P_sf"/>
</dbReference>
<dbReference type="InterPro" id="IPR003594">
    <property type="entry name" value="HATPase_dom"/>
</dbReference>
<dbReference type="PRINTS" id="PR00344">
    <property type="entry name" value="BCTRLSENSOR"/>
</dbReference>
<evidence type="ECO:0000259" key="12">
    <source>
        <dbReference type="PROSITE" id="PS50109"/>
    </source>
</evidence>
<dbReference type="Pfam" id="PF00672">
    <property type="entry name" value="HAMP"/>
    <property type="match status" value="1"/>
</dbReference>
<evidence type="ECO:0000256" key="9">
    <source>
        <dbReference type="ARBA" id="ARBA00023012"/>
    </source>
</evidence>
<comment type="catalytic activity">
    <reaction evidence="1">
        <text>ATP + protein L-histidine = ADP + protein N-phospho-L-histidine.</text>
        <dbReference type="EC" id="2.7.13.3"/>
    </reaction>
</comment>
<evidence type="ECO:0000256" key="3">
    <source>
        <dbReference type="ARBA" id="ARBA00012438"/>
    </source>
</evidence>
<evidence type="ECO:0000256" key="8">
    <source>
        <dbReference type="ARBA" id="ARBA00022989"/>
    </source>
</evidence>
<evidence type="ECO:0000256" key="6">
    <source>
        <dbReference type="ARBA" id="ARBA00022692"/>
    </source>
</evidence>
<keyword evidence="5" id="KW-0808">Transferase</keyword>
<organism evidence="14 15">
    <name type="scientific">Actinocorallia longicatena</name>
    <dbReference type="NCBI Taxonomy" id="111803"/>
    <lineage>
        <taxon>Bacteria</taxon>
        <taxon>Bacillati</taxon>
        <taxon>Actinomycetota</taxon>
        <taxon>Actinomycetes</taxon>
        <taxon>Streptosporangiales</taxon>
        <taxon>Thermomonosporaceae</taxon>
        <taxon>Actinocorallia</taxon>
    </lineage>
</organism>
<evidence type="ECO:0000256" key="11">
    <source>
        <dbReference type="SAM" id="Phobius"/>
    </source>
</evidence>
<dbReference type="InterPro" id="IPR050428">
    <property type="entry name" value="TCS_sensor_his_kinase"/>
</dbReference>
<evidence type="ECO:0000313" key="14">
    <source>
        <dbReference type="EMBL" id="GAA3202387.1"/>
    </source>
</evidence>
<dbReference type="InterPro" id="IPR003661">
    <property type="entry name" value="HisK_dim/P_dom"/>
</dbReference>
<feature type="domain" description="HAMP" evidence="13">
    <location>
        <begin position="189"/>
        <end position="242"/>
    </location>
</feature>
<dbReference type="Pfam" id="PF00512">
    <property type="entry name" value="HisKA"/>
    <property type="match status" value="1"/>
</dbReference>
<evidence type="ECO:0000259" key="13">
    <source>
        <dbReference type="PROSITE" id="PS50885"/>
    </source>
</evidence>
<proteinExistence type="predicted"/>
<dbReference type="PANTHER" id="PTHR45436">
    <property type="entry name" value="SENSOR HISTIDINE KINASE YKOH"/>
    <property type="match status" value="1"/>
</dbReference>
<dbReference type="Pfam" id="PF02518">
    <property type="entry name" value="HATPase_c"/>
    <property type="match status" value="1"/>
</dbReference>
<dbReference type="CDD" id="cd00082">
    <property type="entry name" value="HisKA"/>
    <property type="match status" value="1"/>
</dbReference>
<protein>
    <recommendedName>
        <fullName evidence="3">histidine kinase</fullName>
        <ecNumber evidence="3">2.7.13.3</ecNumber>
    </recommendedName>
</protein>
<accession>A0ABP6Q6H4</accession>
<dbReference type="PROSITE" id="PS50885">
    <property type="entry name" value="HAMP"/>
    <property type="match status" value="1"/>
</dbReference>
<dbReference type="CDD" id="cd06225">
    <property type="entry name" value="HAMP"/>
    <property type="match status" value="1"/>
</dbReference>
<keyword evidence="8 11" id="KW-1133">Transmembrane helix</keyword>
<sequence>MRGPSRWSLRSRLALVTAVLAALGLVVADGVGLALYRAYLVGQVDERVSRIGSGMSDVSPEVLARLRGIVDQIGPARVPGIDTDEFRLYAVTPEGAHGLLASGRPGPDLPSRERLAGHAGKGPFTVPGVDGGADWRVQVGRGGTGDVLLVGASSLRQVESIFQRLVAIDVAVLLVALAALSLLARMLVGIGLRPLSRMEETAGQIAAGDYSRRVADVDPHTEPGRLGRAVNVMLGRVESEINARKASEERMRRFLADASHELRTPLTSVRGFAELAQRGGPAAESLARIEAEAERMGLLVDDLLLLARLDEQRPLESAPVDLLELAADLVRDVHAQGRLVTLSGLDPDSELFEPVIVPGDGPRLRQVVANLLDNAVRHTPAEASIALRIGSTVREALIEVADTGPGIAPEDAPHVFERLYRADRSRSAEGSGLGLSIAAAITEAHGGRVELAGTPGGGATFRVFLPVPSSL</sequence>
<dbReference type="PANTHER" id="PTHR45436:SF5">
    <property type="entry name" value="SENSOR HISTIDINE KINASE TRCS"/>
    <property type="match status" value="1"/>
</dbReference>
<evidence type="ECO:0000256" key="4">
    <source>
        <dbReference type="ARBA" id="ARBA00022553"/>
    </source>
</evidence>
<dbReference type="SMART" id="SM00304">
    <property type="entry name" value="HAMP"/>
    <property type="match status" value="1"/>
</dbReference>
<evidence type="ECO:0000256" key="7">
    <source>
        <dbReference type="ARBA" id="ARBA00022777"/>
    </source>
</evidence>
<evidence type="ECO:0000256" key="10">
    <source>
        <dbReference type="ARBA" id="ARBA00023136"/>
    </source>
</evidence>
<keyword evidence="6 11" id="KW-0812">Transmembrane</keyword>
<dbReference type="SUPFAM" id="SSF158472">
    <property type="entry name" value="HAMP domain-like"/>
    <property type="match status" value="1"/>
</dbReference>
<dbReference type="SUPFAM" id="SSF55874">
    <property type="entry name" value="ATPase domain of HSP90 chaperone/DNA topoisomerase II/histidine kinase"/>
    <property type="match status" value="1"/>
</dbReference>
<keyword evidence="4" id="KW-0597">Phosphoprotein</keyword>
<dbReference type="InterPro" id="IPR036890">
    <property type="entry name" value="HATPase_C_sf"/>
</dbReference>
<dbReference type="GO" id="GO:0016301">
    <property type="term" value="F:kinase activity"/>
    <property type="evidence" value="ECO:0007669"/>
    <property type="project" value="UniProtKB-KW"/>
</dbReference>
<dbReference type="CDD" id="cd00075">
    <property type="entry name" value="HATPase"/>
    <property type="match status" value="1"/>
</dbReference>
<keyword evidence="7 14" id="KW-0418">Kinase</keyword>
<dbReference type="InterPro" id="IPR004358">
    <property type="entry name" value="Sig_transdc_His_kin-like_C"/>
</dbReference>
<gene>
    <name evidence="14" type="ORF">GCM10010468_16010</name>
</gene>
<dbReference type="SUPFAM" id="SSF47384">
    <property type="entry name" value="Homodimeric domain of signal transducing histidine kinase"/>
    <property type="match status" value="1"/>
</dbReference>
<dbReference type="PROSITE" id="PS50109">
    <property type="entry name" value="HIS_KIN"/>
    <property type="match status" value="1"/>
</dbReference>
<evidence type="ECO:0000256" key="5">
    <source>
        <dbReference type="ARBA" id="ARBA00022679"/>
    </source>
</evidence>
<keyword evidence="9" id="KW-0902">Two-component regulatory system</keyword>
<dbReference type="Proteomes" id="UP001501237">
    <property type="component" value="Unassembled WGS sequence"/>
</dbReference>
<dbReference type="SMART" id="SM00387">
    <property type="entry name" value="HATPase_c"/>
    <property type="match status" value="1"/>
</dbReference>
<dbReference type="EMBL" id="BAAAUV010000003">
    <property type="protein sequence ID" value="GAA3202387.1"/>
    <property type="molecule type" value="Genomic_DNA"/>
</dbReference>
<comment type="caution">
    <text evidence="14">The sequence shown here is derived from an EMBL/GenBank/DDBJ whole genome shotgun (WGS) entry which is preliminary data.</text>
</comment>
<evidence type="ECO:0000313" key="15">
    <source>
        <dbReference type="Proteomes" id="UP001501237"/>
    </source>
</evidence>
<dbReference type="RefSeq" id="WP_344824021.1">
    <property type="nucleotide sequence ID" value="NZ_BAAAUV010000003.1"/>
</dbReference>
<name>A0ABP6Q6H4_9ACTN</name>
<reference evidence="15" key="1">
    <citation type="journal article" date="2019" name="Int. J. Syst. Evol. Microbiol.">
        <title>The Global Catalogue of Microorganisms (GCM) 10K type strain sequencing project: providing services to taxonomists for standard genome sequencing and annotation.</title>
        <authorList>
            <consortium name="The Broad Institute Genomics Platform"/>
            <consortium name="The Broad Institute Genome Sequencing Center for Infectious Disease"/>
            <person name="Wu L."/>
            <person name="Ma J."/>
        </authorList>
    </citation>
    <scope>NUCLEOTIDE SEQUENCE [LARGE SCALE GENOMIC DNA]</scope>
    <source>
        <strain evidence="15">JCM 9377</strain>
    </source>
</reference>
<feature type="transmembrane region" description="Helical" evidence="11">
    <location>
        <begin position="165"/>
        <end position="188"/>
    </location>
</feature>
<evidence type="ECO:0000256" key="1">
    <source>
        <dbReference type="ARBA" id="ARBA00000085"/>
    </source>
</evidence>
<comment type="subcellular location">
    <subcellularLocation>
        <location evidence="2">Cell membrane</location>
    </subcellularLocation>
</comment>
<keyword evidence="10 11" id="KW-0472">Membrane</keyword>
<dbReference type="SMART" id="SM00388">
    <property type="entry name" value="HisKA"/>
    <property type="match status" value="1"/>
</dbReference>
<dbReference type="Gene3D" id="3.30.565.10">
    <property type="entry name" value="Histidine kinase-like ATPase, C-terminal domain"/>
    <property type="match status" value="1"/>
</dbReference>
<dbReference type="Gene3D" id="1.10.287.130">
    <property type="match status" value="1"/>
</dbReference>
<dbReference type="Gene3D" id="6.10.340.10">
    <property type="match status" value="1"/>
</dbReference>
<dbReference type="InterPro" id="IPR005467">
    <property type="entry name" value="His_kinase_dom"/>
</dbReference>
<feature type="domain" description="Histidine kinase" evidence="12">
    <location>
        <begin position="257"/>
        <end position="469"/>
    </location>
</feature>
<dbReference type="InterPro" id="IPR003660">
    <property type="entry name" value="HAMP_dom"/>
</dbReference>